<reference evidence="1" key="1">
    <citation type="submission" date="2021-02" db="EMBL/GenBank/DDBJ databases">
        <title>Comparative genomics reveals that relaxation of natural selection precedes convergent phenotypic evolution of cavefish.</title>
        <authorList>
            <person name="Peng Z."/>
        </authorList>
    </citation>
    <scope>NUCLEOTIDE SEQUENCE</scope>
    <source>
        <tissue evidence="1">Muscle</tissue>
    </source>
</reference>
<organism evidence="1 2">
    <name type="scientific">Triplophysa rosa</name>
    <name type="common">Cave loach</name>
    <dbReference type="NCBI Taxonomy" id="992332"/>
    <lineage>
        <taxon>Eukaryota</taxon>
        <taxon>Metazoa</taxon>
        <taxon>Chordata</taxon>
        <taxon>Craniata</taxon>
        <taxon>Vertebrata</taxon>
        <taxon>Euteleostomi</taxon>
        <taxon>Actinopterygii</taxon>
        <taxon>Neopterygii</taxon>
        <taxon>Teleostei</taxon>
        <taxon>Ostariophysi</taxon>
        <taxon>Cypriniformes</taxon>
        <taxon>Nemacheilidae</taxon>
        <taxon>Triplophysa</taxon>
    </lineage>
</organism>
<proteinExistence type="predicted"/>
<evidence type="ECO:0000313" key="1">
    <source>
        <dbReference type="EMBL" id="KAI7809913.1"/>
    </source>
</evidence>
<dbReference type="Proteomes" id="UP001059041">
    <property type="component" value="Linkage Group LG5"/>
</dbReference>
<protein>
    <submittedName>
        <fullName evidence="1">Uncharacterized protein</fullName>
    </submittedName>
</protein>
<evidence type="ECO:0000313" key="2">
    <source>
        <dbReference type="Proteomes" id="UP001059041"/>
    </source>
</evidence>
<comment type="caution">
    <text evidence="1">The sequence shown here is derived from an EMBL/GenBank/DDBJ whole genome shotgun (WGS) entry which is preliminary data.</text>
</comment>
<name>A0A9W7WXD0_TRIRA</name>
<gene>
    <name evidence="1" type="ORF">IRJ41_019884</name>
</gene>
<accession>A0A9W7WXD0</accession>
<dbReference type="EMBL" id="JAFHDT010000005">
    <property type="protein sequence ID" value="KAI7809913.1"/>
    <property type="molecule type" value="Genomic_DNA"/>
</dbReference>
<dbReference type="AlphaFoldDB" id="A0A9W7WXD0"/>
<keyword evidence="2" id="KW-1185">Reference proteome</keyword>
<sequence>MPMGGQVGAKFPSAKVVILADSEDGYHYWKQNSRKIYAISEQDFVEFQNGRRAKISRRAEEGSSLQEVIAKIDQLKQAAEGLQNITSSINQLSDLAKTKTTAVMSNNCLQLMKDAFTCPVCKALLSEPMFAICCKSLVGCRTCGAVVVKCR</sequence>